<protein>
    <submittedName>
        <fullName evidence="1">Uncharacterized protein</fullName>
    </submittedName>
</protein>
<sequence>MYTYFGGVPTPMRVKYSPLPWDRPDMMELLNPPTVPAARLPFPTAASEVRALTLRASRWSLRWKSCSGLLSRDNESKWRNWRVVVEAASGSCTVDSGSRESDSGHERVCVLEESGLRTRFWY</sequence>
<dbReference type="EMBL" id="LIHL02000012">
    <property type="protein sequence ID" value="KAF5451753.1"/>
    <property type="molecule type" value="Genomic_DNA"/>
</dbReference>
<dbReference type="Proteomes" id="UP000619265">
    <property type="component" value="Unassembled WGS sequence"/>
</dbReference>
<reference evidence="1" key="1">
    <citation type="submission" date="2015-10" db="EMBL/GenBank/DDBJ databases">
        <authorList>
            <person name="Martinez-Garcia P.J."/>
            <person name="Crepeau M.W."/>
            <person name="Puiu D."/>
            <person name="Gonzalez-Ibeas D."/>
            <person name="Whalen J."/>
            <person name="Stevens K."/>
            <person name="Paul R."/>
            <person name="Butterfield T."/>
            <person name="Britton M."/>
            <person name="Reagan R."/>
            <person name="Chakraborty S."/>
            <person name="Walawage S.L."/>
            <person name="Vasquez-Gross H.A."/>
            <person name="Cardeno C."/>
            <person name="Famula R."/>
            <person name="Pratt K."/>
            <person name="Kuruganti S."/>
            <person name="Aradhya M.K."/>
            <person name="Leslie C.A."/>
            <person name="Dandekar A.M."/>
            <person name="Salzberg S.L."/>
            <person name="Wegrzyn J.L."/>
            <person name="Langley C.H."/>
            <person name="Neale D.B."/>
        </authorList>
    </citation>
    <scope>NUCLEOTIDE SEQUENCE</scope>
    <source>
        <tissue evidence="1">Leaves</tissue>
    </source>
</reference>
<proteinExistence type="predicted"/>
<accession>A0A833U9A4</accession>
<evidence type="ECO:0000313" key="1">
    <source>
        <dbReference type="EMBL" id="KAF5451753.1"/>
    </source>
</evidence>
<organism evidence="1 2">
    <name type="scientific">Juglans regia</name>
    <name type="common">English walnut</name>
    <dbReference type="NCBI Taxonomy" id="51240"/>
    <lineage>
        <taxon>Eukaryota</taxon>
        <taxon>Viridiplantae</taxon>
        <taxon>Streptophyta</taxon>
        <taxon>Embryophyta</taxon>
        <taxon>Tracheophyta</taxon>
        <taxon>Spermatophyta</taxon>
        <taxon>Magnoliopsida</taxon>
        <taxon>eudicotyledons</taxon>
        <taxon>Gunneridae</taxon>
        <taxon>Pentapetalae</taxon>
        <taxon>rosids</taxon>
        <taxon>fabids</taxon>
        <taxon>Fagales</taxon>
        <taxon>Juglandaceae</taxon>
        <taxon>Juglans</taxon>
    </lineage>
</organism>
<reference evidence="1" key="2">
    <citation type="submission" date="2020-03" db="EMBL/GenBank/DDBJ databases">
        <title>Walnut 2.0.</title>
        <authorList>
            <person name="Marrano A."/>
            <person name="Britton M."/>
            <person name="Zimin A.V."/>
            <person name="Zaini P.A."/>
            <person name="Workman R."/>
            <person name="Puiu D."/>
            <person name="Bianco L."/>
            <person name="Allen B.J."/>
            <person name="Troggio M."/>
            <person name="Leslie C.A."/>
            <person name="Timp W."/>
            <person name="Dendekar A."/>
            <person name="Salzberg S.L."/>
            <person name="Neale D.B."/>
        </authorList>
    </citation>
    <scope>NUCLEOTIDE SEQUENCE</scope>
    <source>
        <tissue evidence="1">Leaves</tissue>
    </source>
</reference>
<gene>
    <name evidence="1" type="ORF">F2P56_026830</name>
</gene>
<comment type="caution">
    <text evidence="1">The sequence shown here is derived from an EMBL/GenBank/DDBJ whole genome shotgun (WGS) entry which is preliminary data.</text>
</comment>
<dbReference type="AlphaFoldDB" id="A0A833U9A4"/>
<dbReference type="Gramene" id="Jr12_05340_p3">
    <property type="protein sequence ID" value="cds.Jr12_05340_p3"/>
    <property type="gene ID" value="Jr12_05340"/>
</dbReference>
<name>A0A833U9A4_JUGRE</name>
<evidence type="ECO:0000313" key="2">
    <source>
        <dbReference type="Proteomes" id="UP000619265"/>
    </source>
</evidence>